<evidence type="ECO:0000259" key="1">
    <source>
        <dbReference type="Pfam" id="PF01863"/>
    </source>
</evidence>
<dbReference type="Proteomes" id="UP001379945">
    <property type="component" value="Unassembled WGS sequence"/>
</dbReference>
<dbReference type="PANTHER" id="PTHR30399">
    <property type="entry name" value="UNCHARACTERIZED PROTEIN YGJP"/>
    <property type="match status" value="1"/>
</dbReference>
<dbReference type="Pfam" id="PF01863">
    <property type="entry name" value="YgjP-like"/>
    <property type="match status" value="1"/>
</dbReference>
<dbReference type="InterPro" id="IPR053136">
    <property type="entry name" value="UTP_pyrophosphatase-like"/>
</dbReference>
<dbReference type="InterPro" id="IPR002725">
    <property type="entry name" value="YgjP-like_metallopeptidase"/>
</dbReference>
<accession>A0ABU9C9F3</accession>
<sequence length="193" mass="21924">MSASRSSPPSPAHPALQPAARPPIALRYLAGYPDALLAQVRTLIERGELGEVLRRKYPDAHEVRSDKALFDYVNERKQQAMRNAPPLQLVHYDAKLKVLQHALGTHTRISKIHGGQLKSRREIRIATLFKEAPAAFLDMIVVHELAHLKEPEHDKAFYGLCCHMMRDYHQVEFDLRMYLTQLDLDAKAALESS</sequence>
<evidence type="ECO:0000313" key="3">
    <source>
        <dbReference type="Proteomes" id="UP001379945"/>
    </source>
</evidence>
<feature type="domain" description="YgjP-like metallopeptidase" evidence="1">
    <location>
        <begin position="89"/>
        <end position="175"/>
    </location>
</feature>
<dbReference type="CDD" id="cd07344">
    <property type="entry name" value="M48_yhfN_like"/>
    <property type="match status" value="1"/>
</dbReference>
<organism evidence="2 3">
    <name type="scientific">Ideonella margarita</name>
    <dbReference type="NCBI Taxonomy" id="2984191"/>
    <lineage>
        <taxon>Bacteria</taxon>
        <taxon>Pseudomonadati</taxon>
        <taxon>Pseudomonadota</taxon>
        <taxon>Betaproteobacteria</taxon>
        <taxon>Burkholderiales</taxon>
        <taxon>Sphaerotilaceae</taxon>
        <taxon>Ideonella</taxon>
    </lineage>
</organism>
<dbReference type="RefSeq" id="WP_341400833.1">
    <property type="nucleotide sequence ID" value="NZ_JBBUTI010000019.1"/>
</dbReference>
<keyword evidence="3" id="KW-1185">Reference proteome</keyword>
<dbReference type="EMBL" id="JBBUTI010000019">
    <property type="protein sequence ID" value="MEK8048523.1"/>
    <property type="molecule type" value="Genomic_DNA"/>
</dbReference>
<evidence type="ECO:0000313" key="2">
    <source>
        <dbReference type="EMBL" id="MEK8048523.1"/>
    </source>
</evidence>
<comment type="caution">
    <text evidence="2">The sequence shown here is derived from an EMBL/GenBank/DDBJ whole genome shotgun (WGS) entry which is preliminary data.</text>
</comment>
<dbReference type="Gene3D" id="3.30.2010.10">
    <property type="entry name" value="Metalloproteases ('zincins'), catalytic domain"/>
    <property type="match status" value="1"/>
</dbReference>
<proteinExistence type="predicted"/>
<gene>
    <name evidence="2" type="ORF">AACH00_19390</name>
</gene>
<dbReference type="PANTHER" id="PTHR30399:SF1">
    <property type="entry name" value="UTP PYROPHOSPHATASE"/>
    <property type="match status" value="1"/>
</dbReference>
<name>A0ABU9C9F3_9BURK</name>
<reference evidence="2 3" key="1">
    <citation type="submission" date="2024-04" db="EMBL/GenBank/DDBJ databases">
        <title>Novel species of the genus Ideonella isolated from streams.</title>
        <authorList>
            <person name="Lu H."/>
        </authorList>
    </citation>
    <scope>NUCLEOTIDE SEQUENCE [LARGE SCALE GENOMIC DNA]</scope>
    <source>
        <strain evidence="2 3">LYT19W</strain>
    </source>
</reference>
<protein>
    <submittedName>
        <fullName evidence="2">M48 family metallopeptidase</fullName>
    </submittedName>
</protein>